<dbReference type="AlphaFoldDB" id="A0A2J6Q5W0"/>
<dbReference type="PANTHER" id="PTHR48182">
    <property type="entry name" value="PROTEIN SERAC1"/>
    <property type="match status" value="1"/>
</dbReference>
<evidence type="ECO:0000259" key="9">
    <source>
        <dbReference type="Pfam" id="PF05057"/>
    </source>
</evidence>
<dbReference type="Pfam" id="PF05057">
    <property type="entry name" value="DUF676"/>
    <property type="match status" value="1"/>
</dbReference>
<evidence type="ECO:0000259" key="8">
    <source>
        <dbReference type="Pfam" id="PF00931"/>
    </source>
</evidence>
<dbReference type="Gene3D" id="3.40.50.1820">
    <property type="entry name" value="alpha/beta hydrolase"/>
    <property type="match status" value="1"/>
</dbReference>
<dbReference type="InterPro" id="IPR007751">
    <property type="entry name" value="DUF676_lipase-like"/>
</dbReference>
<dbReference type="GO" id="GO:0016020">
    <property type="term" value="C:membrane"/>
    <property type="evidence" value="ECO:0007669"/>
    <property type="project" value="UniProtKB-SubCell"/>
</dbReference>
<evidence type="ECO:0000256" key="2">
    <source>
        <dbReference type="ARBA" id="ARBA00004240"/>
    </source>
</evidence>
<feature type="domain" description="NB-ARC" evidence="8">
    <location>
        <begin position="429"/>
        <end position="577"/>
    </location>
</feature>
<comment type="similarity">
    <text evidence="4">Belongs to the putative lipase ROG1 family.</text>
</comment>
<dbReference type="InterPro" id="IPR002182">
    <property type="entry name" value="NB-ARC"/>
</dbReference>
<keyword evidence="11" id="KW-1185">Reference proteome</keyword>
<dbReference type="Pfam" id="PF00931">
    <property type="entry name" value="NB-ARC"/>
    <property type="match status" value="1"/>
</dbReference>
<evidence type="ECO:0000256" key="3">
    <source>
        <dbReference type="ARBA" id="ARBA00004370"/>
    </source>
</evidence>
<dbReference type="SUPFAM" id="SSF52540">
    <property type="entry name" value="P-loop containing nucleoside triphosphate hydrolases"/>
    <property type="match status" value="1"/>
</dbReference>
<evidence type="ECO:0000313" key="11">
    <source>
        <dbReference type="Proteomes" id="UP000235672"/>
    </source>
</evidence>
<evidence type="ECO:0000313" key="10">
    <source>
        <dbReference type="EMBL" id="PMD21668.1"/>
    </source>
</evidence>
<keyword evidence="7" id="KW-0472">Membrane</keyword>
<dbReference type="OrthoDB" id="194358at2759"/>
<dbReference type="GO" id="GO:0005739">
    <property type="term" value="C:mitochondrion"/>
    <property type="evidence" value="ECO:0007669"/>
    <property type="project" value="UniProtKB-SubCell"/>
</dbReference>
<keyword evidence="5" id="KW-0256">Endoplasmic reticulum</keyword>
<dbReference type="InterPro" id="IPR029058">
    <property type="entry name" value="AB_hydrolase_fold"/>
</dbReference>
<evidence type="ECO:0000256" key="4">
    <source>
        <dbReference type="ARBA" id="ARBA00007920"/>
    </source>
</evidence>
<dbReference type="PANTHER" id="PTHR48182:SF2">
    <property type="entry name" value="PROTEIN SERAC1"/>
    <property type="match status" value="1"/>
</dbReference>
<evidence type="ECO:0000256" key="6">
    <source>
        <dbReference type="ARBA" id="ARBA00023128"/>
    </source>
</evidence>
<name>A0A2J6Q5W0_9HELO</name>
<evidence type="ECO:0000256" key="5">
    <source>
        <dbReference type="ARBA" id="ARBA00022824"/>
    </source>
</evidence>
<protein>
    <submittedName>
        <fullName evidence="10">Uncharacterized protein</fullName>
    </submittedName>
</protein>
<feature type="domain" description="DUF676" evidence="9">
    <location>
        <begin position="151"/>
        <end position="262"/>
    </location>
</feature>
<dbReference type="SUPFAM" id="SSF53474">
    <property type="entry name" value="alpha/beta-Hydrolases"/>
    <property type="match status" value="1"/>
</dbReference>
<keyword evidence="6" id="KW-0496">Mitochondrion</keyword>
<dbReference type="Proteomes" id="UP000235672">
    <property type="component" value="Unassembled WGS sequence"/>
</dbReference>
<accession>A0A2J6Q5W0</accession>
<evidence type="ECO:0000256" key="7">
    <source>
        <dbReference type="ARBA" id="ARBA00023136"/>
    </source>
</evidence>
<organism evidence="10 11">
    <name type="scientific">Hyaloscypha hepaticicola</name>
    <dbReference type="NCBI Taxonomy" id="2082293"/>
    <lineage>
        <taxon>Eukaryota</taxon>
        <taxon>Fungi</taxon>
        <taxon>Dikarya</taxon>
        <taxon>Ascomycota</taxon>
        <taxon>Pezizomycotina</taxon>
        <taxon>Leotiomycetes</taxon>
        <taxon>Helotiales</taxon>
        <taxon>Hyaloscyphaceae</taxon>
        <taxon>Hyaloscypha</taxon>
    </lineage>
</organism>
<dbReference type="Gene3D" id="3.40.50.300">
    <property type="entry name" value="P-loop containing nucleotide triphosphate hydrolases"/>
    <property type="match status" value="1"/>
</dbReference>
<dbReference type="GO" id="GO:0005783">
    <property type="term" value="C:endoplasmic reticulum"/>
    <property type="evidence" value="ECO:0007669"/>
    <property type="project" value="UniProtKB-SubCell"/>
</dbReference>
<comment type="subcellular location">
    <subcellularLocation>
        <location evidence="2">Endoplasmic reticulum</location>
    </subcellularLocation>
    <subcellularLocation>
        <location evidence="3">Membrane</location>
    </subcellularLocation>
    <subcellularLocation>
        <location evidence="1">Mitochondrion</location>
    </subcellularLocation>
</comment>
<dbReference type="GO" id="GO:0043531">
    <property type="term" value="F:ADP binding"/>
    <property type="evidence" value="ECO:0007669"/>
    <property type="project" value="InterPro"/>
</dbReference>
<dbReference type="InterPro" id="IPR052374">
    <property type="entry name" value="SERAC1"/>
</dbReference>
<gene>
    <name evidence="10" type="ORF">NA56DRAFT_120103</name>
</gene>
<sequence>MATVSARSIRIRHIDEAFTLESLRALYVQQGGVGTEQSVLSYFSRWLPYTSRPALSCLGSSLSVQNGYKVATASFNDENAKRSAAKYAYPAGWIVDDKFDGITILHSPTTEHGIEVDICAIHGPQGNAFDTWEAGNETRTSMWLRDYLPYTPPFNRARIMTFGYSSQVKDRENVSEIRDWAKNLLSQVGSVRKQETERKRPIIFVCHSLGGIVARDAIVRLNAHPEEYPCIRIQDCGLLFLGTPHSGTTLAEWNAFLSSIAAVAGVRTEVIEKLRSFNSAGVDSKEAFNSIKIHPPPYYCFSETKRLNIGGKLTLVVIQDSAGLNGAVAEPIPDSDHRQMCRYEHIFAPGYGLVVEGLEKIQGKLLLKPKSARSEEEFEELPGHPLVTAARFPLPSGKAYYEGKGLFGRGGDRLVGRAAEYDELRRVTSEMLDETTEITAISVSGIGGIGKTELLLTLAHRYRNKSNIFLLRPSVERSFTEALLSIANNIGSELLATRHRNQDLHRLWSDLDVSQKIEAFHGWFSAEESGKNFLLIDDIDAVPQSEIKAALPQGPRNILITTRNPILVKALEDEYHLQVHWIRLANLADNDMMEYTSRRFENFLGDGNHPSTYIADHIETVSRLAVGHPLVASRIVSYIATNLTEWHGPKAAEHFVQEVQKAHTLRKLPVKVLKYKPMFQYSIAETFESSRKRLPGPDEPSWTLMQLIAFMVLDDSAYMHFLSLERPWIFEYKGKLHFHDIWFADLDDKQAWLSSLRKVSLGTARSQTEHLHFHPILIQYIQEQTEEKVKIRIIGDIMLLAMESIQRSDQSASTDIMLSAHAKHCTNICKAYGILPAALGLPQSLARKCKLIFDRD</sequence>
<reference evidence="10 11" key="1">
    <citation type="submission" date="2016-05" db="EMBL/GenBank/DDBJ databases">
        <title>A degradative enzymes factory behind the ericoid mycorrhizal symbiosis.</title>
        <authorList>
            <consortium name="DOE Joint Genome Institute"/>
            <person name="Martino E."/>
            <person name="Morin E."/>
            <person name="Grelet G."/>
            <person name="Kuo A."/>
            <person name="Kohler A."/>
            <person name="Daghino S."/>
            <person name="Barry K."/>
            <person name="Choi C."/>
            <person name="Cichocki N."/>
            <person name="Clum A."/>
            <person name="Copeland A."/>
            <person name="Hainaut M."/>
            <person name="Haridas S."/>
            <person name="Labutti K."/>
            <person name="Lindquist E."/>
            <person name="Lipzen A."/>
            <person name="Khouja H.-R."/>
            <person name="Murat C."/>
            <person name="Ohm R."/>
            <person name="Olson A."/>
            <person name="Spatafora J."/>
            <person name="Veneault-Fourrey C."/>
            <person name="Henrissat B."/>
            <person name="Grigoriev I."/>
            <person name="Martin F."/>
            <person name="Perotto S."/>
        </authorList>
    </citation>
    <scope>NUCLEOTIDE SEQUENCE [LARGE SCALE GENOMIC DNA]</scope>
    <source>
        <strain evidence="10 11">UAMH 7357</strain>
    </source>
</reference>
<dbReference type="EMBL" id="KZ613480">
    <property type="protein sequence ID" value="PMD21668.1"/>
    <property type="molecule type" value="Genomic_DNA"/>
</dbReference>
<evidence type="ECO:0000256" key="1">
    <source>
        <dbReference type="ARBA" id="ARBA00004173"/>
    </source>
</evidence>
<proteinExistence type="inferred from homology"/>
<dbReference type="InterPro" id="IPR027417">
    <property type="entry name" value="P-loop_NTPase"/>
</dbReference>